<dbReference type="STRING" id="43700.ENSMALP00000026802"/>
<dbReference type="GO" id="GO:0045345">
    <property type="term" value="P:positive regulation of MHC class I biosynthetic process"/>
    <property type="evidence" value="ECO:0007669"/>
    <property type="project" value="TreeGrafter"/>
</dbReference>
<dbReference type="Gene3D" id="3.40.50.300">
    <property type="entry name" value="P-loop containing nucleotide triphosphate hydrolases"/>
    <property type="match status" value="1"/>
</dbReference>
<evidence type="ECO:0000256" key="5">
    <source>
        <dbReference type="SAM" id="MobiDB-lite"/>
    </source>
</evidence>
<keyword evidence="3" id="KW-0547">Nucleotide-binding</keyword>
<dbReference type="InterPro" id="IPR032675">
    <property type="entry name" value="LRR_dom_sf"/>
</dbReference>
<reference evidence="7" key="1">
    <citation type="submission" date="2025-08" db="UniProtKB">
        <authorList>
            <consortium name="Ensembl"/>
        </authorList>
    </citation>
    <scope>IDENTIFICATION</scope>
</reference>
<protein>
    <recommendedName>
        <fullName evidence="6">NACHT domain-containing protein</fullName>
    </recommendedName>
</protein>
<dbReference type="SMART" id="SM00368">
    <property type="entry name" value="LRR_RI"/>
    <property type="match status" value="4"/>
</dbReference>
<keyword evidence="4" id="KW-0067">ATP-binding</keyword>
<dbReference type="Gene3D" id="3.80.10.10">
    <property type="entry name" value="Ribonuclease Inhibitor"/>
    <property type="match status" value="1"/>
</dbReference>
<evidence type="ECO:0000313" key="7">
    <source>
        <dbReference type="Ensembl" id="ENSMALP00000026802.1"/>
    </source>
</evidence>
<evidence type="ECO:0000259" key="6">
    <source>
        <dbReference type="PROSITE" id="PS50837"/>
    </source>
</evidence>
<dbReference type="GO" id="GO:0045348">
    <property type="term" value="P:positive regulation of MHC class II biosynthetic process"/>
    <property type="evidence" value="ECO:0007669"/>
    <property type="project" value="TreeGrafter"/>
</dbReference>
<dbReference type="GO" id="GO:0005524">
    <property type="term" value="F:ATP binding"/>
    <property type="evidence" value="ECO:0007669"/>
    <property type="project" value="UniProtKB-KW"/>
</dbReference>
<feature type="compositionally biased region" description="Polar residues" evidence="5">
    <location>
        <begin position="271"/>
        <end position="285"/>
    </location>
</feature>
<dbReference type="GO" id="GO:0045944">
    <property type="term" value="P:positive regulation of transcription by RNA polymerase II"/>
    <property type="evidence" value="ECO:0007669"/>
    <property type="project" value="TreeGrafter"/>
</dbReference>
<keyword evidence="8" id="KW-1185">Reference proteome</keyword>
<evidence type="ECO:0000313" key="8">
    <source>
        <dbReference type="Proteomes" id="UP000261600"/>
    </source>
</evidence>
<name>A0A3Q3R525_MONAL</name>
<feature type="compositionally biased region" description="Basic and acidic residues" evidence="5">
    <location>
        <begin position="378"/>
        <end position="389"/>
    </location>
</feature>
<dbReference type="PROSITE" id="PS50837">
    <property type="entry name" value="NACHT"/>
    <property type="match status" value="1"/>
</dbReference>
<evidence type="ECO:0000256" key="4">
    <source>
        <dbReference type="ARBA" id="ARBA00022840"/>
    </source>
</evidence>
<dbReference type="Pfam" id="PF13516">
    <property type="entry name" value="LRR_6"/>
    <property type="match status" value="4"/>
</dbReference>
<dbReference type="SUPFAM" id="SSF52047">
    <property type="entry name" value="RNI-like"/>
    <property type="match status" value="1"/>
</dbReference>
<evidence type="ECO:0000256" key="2">
    <source>
        <dbReference type="ARBA" id="ARBA00022737"/>
    </source>
</evidence>
<keyword evidence="1" id="KW-0433">Leucine-rich repeat</keyword>
<organism evidence="7 8">
    <name type="scientific">Monopterus albus</name>
    <name type="common">Swamp eel</name>
    <dbReference type="NCBI Taxonomy" id="43700"/>
    <lineage>
        <taxon>Eukaryota</taxon>
        <taxon>Metazoa</taxon>
        <taxon>Chordata</taxon>
        <taxon>Craniata</taxon>
        <taxon>Vertebrata</taxon>
        <taxon>Euteleostomi</taxon>
        <taxon>Actinopterygii</taxon>
        <taxon>Neopterygii</taxon>
        <taxon>Teleostei</taxon>
        <taxon>Neoteleostei</taxon>
        <taxon>Acanthomorphata</taxon>
        <taxon>Anabantaria</taxon>
        <taxon>Synbranchiformes</taxon>
        <taxon>Synbranchidae</taxon>
        <taxon>Monopterus</taxon>
    </lineage>
</organism>
<sequence>MGKTTLIRKLCFDWSRDSIPQFDFVFVLDSKALTLTESTYSLQTLLLNLSSFAPSCTDPDAVYAQILAAPKRVLIIFDGFDGLRDYEILLQTQEKDLITSFQKDSKAQNYTVKRLYSAILQKVLLPGCTLLLSTRPRGAASQLLRRVDSFLEVCGFTPTDVETYMSQYFTDPALRSSALDRLKSCSYLHLLCWNPSLCRLVCLVLEQTKSLVALPRTLTGLCHQVLRLKMELDRNSTNSPAEAQAQISLQSVEETQTQISSNTQRKRRYSKTQTKSRVQVRSRPQSTRRAKWQKKEEIEVDGEEMESVEREADRTEQTELLIQLSSLAWDGVKASSSILTTVVSAKLKAFGLRTGFFLSHPLKTKPVVSSGEEEGGEREDKEEIGEQKKKEGRGKRWRTDIENADSSDDRIMLWANPFLQSYLAGVHLALSRTVSERSFLQTLLFQSGQKGRRRPQREELELTQRFAIGLLFHTRTELQGLHLYPETAFRDMVRSKQALVTKHLEGLSHGDLSSAQVLEACHYVYETSFIHGNGSRDSGGTRLLTHLASNLPEVLTFHGVSLNPPDVFIVQNVLSRGGTEGRSFCLDVEDSGINVSGLQALVGLSNINTYRACIADVITLWEQLEQSGEEGLLQGAVSKLKIDPLKATQVCHIEHLAKLVNIHTHRRLSDSSSQSNSILAEGIPAVKELYKLQVELGPEKGPLGLPKLWELLPGLQNLRHLDLENSEIRDKGAEQLADALVSLCSLEELNLSDNCIGDCGVKKLTTTLRDLPKLRCLSLFRNVISDEGAESLAAVLPHMDALTDLDLLFNKLTDVGAQSLGDSLRNCHKIKTLRMWNERMSCRVIERLQHQDNRICCH</sequence>
<dbReference type="SUPFAM" id="SSF52540">
    <property type="entry name" value="P-loop containing nucleoside triphosphate hydrolases"/>
    <property type="match status" value="1"/>
</dbReference>
<dbReference type="Ensembl" id="ENSMALT00000027296.1">
    <property type="protein sequence ID" value="ENSMALP00000026802.1"/>
    <property type="gene ID" value="ENSMALG00000018595.1"/>
</dbReference>
<dbReference type="AlphaFoldDB" id="A0A3Q3R525"/>
<proteinExistence type="predicted"/>
<dbReference type="PANTHER" id="PTHR47189:SF1">
    <property type="entry name" value="MHC CLASS II TRANSACTIVATOR"/>
    <property type="match status" value="1"/>
</dbReference>
<evidence type="ECO:0000256" key="3">
    <source>
        <dbReference type="ARBA" id="ARBA00022741"/>
    </source>
</evidence>
<dbReference type="Proteomes" id="UP000261600">
    <property type="component" value="Unplaced"/>
</dbReference>
<dbReference type="Pfam" id="PF05729">
    <property type="entry name" value="NACHT"/>
    <property type="match status" value="1"/>
</dbReference>
<keyword evidence="2" id="KW-0677">Repeat</keyword>
<feature type="domain" description="NACHT" evidence="6">
    <location>
        <begin position="1"/>
        <end position="136"/>
    </location>
</feature>
<dbReference type="InterPro" id="IPR027417">
    <property type="entry name" value="P-loop_NTPase"/>
</dbReference>
<dbReference type="InterPro" id="IPR007111">
    <property type="entry name" value="NACHT_NTPase"/>
</dbReference>
<feature type="region of interest" description="Disordered" evidence="5">
    <location>
        <begin position="366"/>
        <end position="395"/>
    </location>
</feature>
<evidence type="ECO:0000256" key="1">
    <source>
        <dbReference type="ARBA" id="ARBA00022614"/>
    </source>
</evidence>
<accession>A0A3Q3R525</accession>
<feature type="compositionally biased region" description="Polar residues" evidence="5">
    <location>
        <begin position="254"/>
        <end position="263"/>
    </location>
</feature>
<feature type="region of interest" description="Disordered" evidence="5">
    <location>
        <begin position="254"/>
        <end position="315"/>
    </location>
</feature>
<reference evidence="7" key="2">
    <citation type="submission" date="2025-09" db="UniProtKB">
        <authorList>
            <consortium name="Ensembl"/>
        </authorList>
    </citation>
    <scope>IDENTIFICATION</scope>
</reference>
<dbReference type="PANTHER" id="PTHR47189">
    <property type="entry name" value="MHC CLASS II TRANSACTIVATOR"/>
    <property type="match status" value="1"/>
</dbReference>
<dbReference type="InterPro" id="IPR001611">
    <property type="entry name" value="Leu-rich_rpt"/>
</dbReference>